<sequence>MKFTAATTLLFAALVLASPAPDANPDAMAEPITIESRAQFRNALSARNVLTVPDIQLEERASSSGGKSGKGGKGGSGNSSSAASDMLSPDRVLQVAALGLSFAEVVRLWG</sequence>
<evidence type="ECO:0000313" key="4">
    <source>
        <dbReference type="Proteomes" id="UP000676310"/>
    </source>
</evidence>
<keyword evidence="4" id="KW-1185">Reference proteome</keyword>
<dbReference type="Proteomes" id="UP000676310">
    <property type="component" value="Unassembled WGS sequence"/>
</dbReference>
<feature type="chain" id="PRO_5035185355" description="RxLR effector protein" evidence="2">
    <location>
        <begin position="18"/>
        <end position="110"/>
    </location>
</feature>
<comment type="caution">
    <text evidence="3">The sequence shown here is derived from an EMBL/GenBank/DDBJ whole genome shotgun (WGS) entry which is preliminary data.</text>
</comment>
<dbReference type="OrthoDB" id="3799886at2759"/>
<reference evidence="3" key="1">
    <citation type="submission" date="2021-05" db="EMBL/GenBank/DDBJ databases">
        <authorList>
            <person name="Stam R."/>
        </authorList>
    </citation>
    <scope>NUCLEOTIDE SEQUENCE</scope>
    <source>
        <strain evidence="3">CS162</strain>
    </source>
</reference>
<evidence type="ECO:0000256" key="1">
    <source>
        <dbReference type="SAM" id="MobiDB-lite"/>
    </source>
</evidence>
<keyword evidence="2" id="KW-0732">Signal</keyword>
<evidence type="ECO:0000256" key="2">
    <source>
        <dbReference type="SAM" id="SignalP"/>
    </source>
</evidence>
<feature type="signal peptide" evidence="2">
    <location>
        <begin position="1"/>
        <end position="17"/>
    </location>
</feature>
<dbReference type="GeneID" id="67011559"/>
<dbReference type="AlphaFoldDB" id="A0A8J2NBC0"/>
<feature type="compositionally biased region" description="Gly residues" evidence="1">
    <location>
        <begin position="66"/>
        <end position="77"/>
    </location>
</feature>
<evidence type="ECO:0008006" key="5">
    <source>
        <dbReference type="Google" id="ProtNLM"/>
    </source>
</evidence>
<evidence type="ECO:0000313" key="3">
    <source>
        <dbReference type="EMBL" id="CAG5185423.1"/>
    </source>
</evidence>
<feature type="region of interest" description="Disordered" evidence="1">
    <location>
        <begin position="57"/>
        <end position="85"/>
    </location>
</feature>
<organism evidence="3 4">
    <name type="scientific">Alternaria atra</name>
    <dbReference type="NCBI Taxonomy" id="119953"/>
    <lineage>
        <taxon>Eukaryota</taxon>
        <taxon>Fungi</taxon>
        <taxon>Dikarya</taxon>
        <taxon>Ascomycota</taxon>
        <taxon>Pezizomycotina</taxon>
        <taxon>Dothideomycetes</taxon>
        <taxon>Pleosporomycetidae</taxon>
        <taxon>Pleosporales</taxon>
        <taxon>Pleosporineae</taxon>
        <taxon>Pleosporaceae</taxon>
        <taxon>Alternaria</taxon>
        <taxon>Alternaria sect. Ulocladioides</taxon>
    </lineage>
</organism>
<proteinExistence type="predicted"/>
<protein>
    <recommendedName>
        <fullName evidence="5">RxLR effector protein</fullName>
    </recommendedName>
</protein>
<accession>A0A8J2NBC0</accession>
<name>A0A8J2NBC0_9PLEO</name>
<dbReference type="EMBL" id="CAJRGZ010000030">
    <property type="protein sequence ID" value="CAG5185423.1"/>
    <property type="molecule type" value="Genomic_DNA"/>
</dbReference>
<gene>
    <name evidence="3" type="ORF">ALTATR162_LOCUS11301</name>
</gene>
<dbReference type="RefSeq" id="XP_043174878.1">
    <property type="nucleotide sequence ID" value="XM_043318943.1"/>
</dbReference>